<accession>A0A0C5WCV9</accession>
<dbReference type="HOGENOM" id="CLU_1509596_0_0_10"/>
<organism evidence="3 4">
    <name type="scientific">Siansivirga zeaxanthinifaciens CC-SAMT-1</name>
    <dbReference type="NCBI Taxonomy" id="1454006"/>
    <lineage>
        <taxon>Bacteria</taxon>
        <taxon>Pseudomonadati</taxon>
        <taxon>Bacteroidota</taxon>
        <taxon>Flavobacteriia</taxon>
        <taxon>Flavobacteriales</taxon>
        <taxon>Flavobacteriaceae</taxon>
        <taxon>Siansivirga</taxon>
    </lineage>
</organism>
<keyword evidence="1" id="KW-0812">Transmembrane</keyword>
<name>A0A0C5WCV9_9FLAO</name>
<keyword evidence="1" id="KW-0472">Membrane</keyword>
<dbReference type="KEGG" id="sze:AW14_08060"/>
<keyword evidence="1" id="KW-1133">Transmembrane helix</keyword>
<evidence type="ECO:0000256" key="1">
    <source>
        <dbReference type="SAM" id="Phobius"/>
    </source>
</evidence>
<evidence type="ECO:0000313" key="3">
    <source>
        <dbReference type="EMBL" id="AJR04883.1"/>
    </source>
</evidence>
<evidence type="ECO:0000313" key="4">
    <source>
        <dbReference type="Proteomes" id="UP000032229"/>
    </source>
</evidence>
<gene>
    <name evidence="3" type="ORF">AW14_08060</name>
</gene>
<sequence length="178" mass="20211">MSKRIEAKITCPRCKHQFDYTLYRSIWGEYPENRELVMSDKINVAKCPSCGDSTKLVFPFIYTNAKQHFAVWWEPEYDPQIDKDSAGYANMLGEGNYLATAPRVRDWDEFKETILKFERGELKGKPGTMSSGMEGQMKGFLKDLEKKNKKQNSGCLGMVAAIITVAGGLGYTLFQIIL</sequence>
<dbReference type="InterPro" id="IPR025682">
    <property type="entry name" value="CpXC_dom"/>
</dbReference>
<protein>
    <recommendedName>
        <fullName evidence="2">CpXC domain-containing protein</fullName>
    </recommendedName>
</protein>
<dbReference type="AlphaFoldDB" id="A0A0C5WCV9"/>
<dbReference type="OrthoDB" id="1359508at2"/>
<feature type="transmembrane region" description="Helical" evidence="1">
    <location>
        <begin position="155"/>
        <end position="177"/>
    </location>
</feature>
<dbReference type="STRING" id="1454006.AW14_08060"/>
<proteinExistence type="predicted"/>
<feature type="domain" description="CpXC" evidence="2">
    <location>
        <begin position="9"/>
        <end position="120"/>
    </location>
</feature>
<reference evidence="3 4" key="1">
    <citation type="submission" date="2014-02" db="EMBL/GenBank/DDBJ databases">
        <authorList>
            <person name="Young C.-C."/>
            <person name="Hameed A."/>
            <person name="Huang H.-C."/>
            <person name="Shahina M."/>
        </authorList>
    </citation>
    <scope>NUCLEOTIDE SEQUENCE [LARGE SCALE GENOMIC DNA]</scope>
    <source>
        <strain evidence="3 4">CC-SAMT-1</strain>
    </source>
</reference>
<dbReference type="RefSeq" id="WP_044638310.1">
    <property type="nucleotide sequence ID" value="NZ_CP007202.1"/>
</dbReference>
<dbReference type="Proteomes" id="UP000032229">
    <property type="component" value="Chromosome"/>
</dbReference>
<evidence type="ECO:0000259" key="2">
    <source>
        <dbReference type="Pfam" id="PF14353"/>
    </source>
</evidence>
<keyword evidence="4" id="KW-1185">Reference proteome</keyword>
<dbReference type="Pfam" id="PF14353">
    <property type="entry name" value="CpXC"/>
    <property type="match status" value="1"/>
</dbReference>
<dbReference type="EMBL" id="CP007202">
    <property type="protein sequence ID" value="AJR04883.1"/>
    <property type="molecule type" value="Genomic_DNA"/>
</dbReference>